<name>A0ABT5B3J7_9BACT</name>
<evidence type="ECO:0000313" key="3">
    <source>
        <dbReference type="EMBL" id="MDC0667656.1"/>
    </source>
</evidence>
<dbReference type="PANTHER" id="PTHR22602:SF0">
    <property type="entry name" value="TRANSFERASE CAF17, MITOCHONDRIAL-RELATED"/>
    <property type="match status" value="1"/>
</dbReference>
<sequence>MTPLQSSAGPQGLTYVRLAALPQGRRILLRLSGADVRRFLQGILSADVEAARPGHALPAAILTVKGKLVTEAIVLACADGSLHLALPADTADEAIALLDRHIIMDDVALERAEDVEFAMVWSGPVAGEGVECLTTQYPGPGFLVFGPPAAVTAALAGATEAPIGEWDRRRIEAGVPAWGREITPGTFPPEVGFVTAVSYDKGCFMGQEPLARIHARGQVNRVLVRVHTETCPEGPVELAAPDRPQAGRATTWAPDAAGGASGLAVVHRSAATPGTVLTGDGVGPVEVRSGPLGDDPGVKGRK</sequence>
<dbReference type="PANTHER" id="PTHR22602">
    <property type="entry name" value="TRANSFERASE CAF17, MITOCHONDRIAL-RELATED"/>
    <property type="match status" value="1"/>
</dbReference>
<gene>
    <name evidence="3" type="ORF">POL58_07910</name>
</gene>
<proteinExistence type="predicted"/>
<dbReference type="RefSeq" id="WP_271995885.1">
    <property type="nucleotide sequence ID" value="NZ_JAQNDN010000002.1"/>
</dbReference>
<keyword evidence="1" id="KW-0809">Transit peptide</keyword>
<dbReference type="EMBL" id="JAQNDN010000002">
    <property type="protein sequence ID" value="MDC0667656.1"/>
    <property type="molecule type" value="Genomic_DNA"/>
</dbReference>
<dbReference type="Gene3D" id="3.30.1360.120">
    <property type="entry name" value="Probable tRNA modification gtpase trme, domain 1"/>
    <property type="match status" value="2"/>
</dbReference>
<feature type="region of interest" description="Disordered" evidence="2">
    <location>
        <begin position="273"/>
        <end position="302"/>
    </location>
</feature>
<keyword evidence="4" id="KW-1185">Reference proteome</keyword>
<accession>A0ABT5B3J7</accession>
<evidence type="ECO:0008006" key="5">
    <source>
        <dbReference type="Google" id="ProtNLM"/>
    </source>
</evidence>
<reference evidence="3 4" key="1">
    <citation type="submission" date="2022-11" db="EMBL/GenBank/DDBJ databases">
        <title>Minimal conservation of predation-associated metabolite biosynthetic gene clusters underscores biosynthetic potential of Myxococcota including descriptions for ten novel species: Archangium lansinium sp. nov., Myxococcus landrumus sp. nov., Nannocystis bai.</title>
        <authorList>
            <person name="Ahearne A."/>
            <person name="Stevens C."/>
            <person name="Dowd S."/>
        </authorList>
    </citation>
    <scope>NUCLEOTIDE SEQUENCE [LARGE SCALE GENOMIC DNA]</scope>
    <source>
        <strain evidence="3 4">NCELM</strain>
    </source>
</reference>
<evidence type="ECO:0000256" key="1">
    <source>
        <dbReference type="ARBA" id="ARBA00022946"/>
    </source>
</evidence>
<organism evidence="3 4">
    <name type="scientific">Nannocystis radixulma</name>
    <dbReference type="NCBI Taxonomy" id="2995305"/>
    <lineage>
        <taxon>Bacteria</taxon>
        <taxon>Pseudomonadati</taxon>
        <taxon>Myxococcota</taxon>
        <taxon>Polyangia</taxon>
        <taxon>Nannocystales</taxon>
        <taxon>Nannocystaceae</taxon>
        <taxon>Nannocystis</taxon>
    </lineage>
</organism>
<protein>
    <recommendedName>
        <fullName evidence="5">Aminomethyltransferase folate-binding domain-containing protein</fullName>
    </recommendedName>
</protein>
<dbReference type="PIRSF" id="PIRSF006487">
    <property type="entry name" value="GcvT"/>
    <property type="match status" value="1"/>
</dbReference>
<dbReference type="InterPro" id="IPR045179">
    <property type="entry name" value="YgfZ/GcvT"/>
</dbReference>
<dbReference type="InterPro" id="IPR027266">
    <property type="entry name" value="TrmE/GcvT-like"/>
</dbReference>
<dbReference type="InterPro" id="IPR017703">
    <property type="entry name" value="YgfZ/GCV_T_CS"/>
</dbReference>
<dbReference type="NCBIfam" id="TIGR03317">
    <property type="entry name" value="ygfZ_signature"/>
    <property type="match status" value="1"/>
</dbReference>
<evidence type="ECO:0000256" key="2">
    <source>
        <dbReference type="SAM" id="MobiDB-lite"/>
    </source>
</evidence>
<comment type="caution">
    <text evidence="3">The sequence shown here is derived from an EMBL/GenBank/DDBJ whole genome shotgun (WGS) entry which is preliminary data.</text>
</comment>
<dbReference type="Proteomes" id="UP001217838">
    <property type="component" value="Unassembled WGS sequence"/>
</dbReference>
<dbReference type="SUPFAM" id="SSF103025">
    <property type="entry name" value="Folate-binding domain"/>
    <property type="match status" value="1"/>
</dbReference>
<evidence type="ECO:0000313" key="4">
    <source>
        <dbReference type="Proteomes" id="UP001217838"/>
    </source>
</evidence>